<evidence type="ECO:0000313" key="7">
    <source>
        <dbReference type="Proteomes" id="UP001239019"/>
    </source>
</evidence>
<dbReference type="SUPFAM" id="SSF46785">
    <property type="entry name" value="Winged helix' DNA-binding domain"/>
    <property type="match status" value="1"/>
</dbReference>
<dbReference type="PROSITE" id="PS51683">
    <property type="entry name" value="SAM_OMT_II"/>
    <property type="match status" value="1"/>
</dbReference>
<organism evidence="6 7">
    <name type="scientific">Natronospira bacteriovora</name>
    <dbReference type="NCBI Taxonomy" id="3069753"/>
    <lineage>
        <taxon>Bacteria</taxon>
        <taxon>Pseudomonadati</taxon>
        <taxon>Pseudomonadota</taxon>
        <taxon>Gammaproteobacteria</taxon>
        <taxon>Natronospirales</taxon>
        <taxon>Natronospiraceae</taxon>
        <taxon>Natronospira</taxon>
    </lineage>
</organism>
<proteinExistence type="predicted"/>
<evidence type="ECO:0000313" key="6">
    <source>
        <dbReference type="EMBL" id="MDQ2070009.1"/>
    </source>
</evidence>
<dbReference type="InterPro" id="IPR001077">
    <property type="entry name" value="COMT_C"/>
</dbReference>
<dbReference type="Gene3D" id="1.10.10.10">
    <property type="entry name" value="Winged helix-like DNA-binding domain superfamily/Winged helix DNA-binding domain"/>
    <property type="match status" value="1"/>
</dbReference>
<keyword evidence="1 6" id="KW-0489">Methyltransferase</keyword>
<dbReference type="GO" id="GO:0032259">
    <property type="term" value="P:methylation"/>
    <property type="evidence" value="ECO:0007669"/>
    <property type="project" value="UniProtKB-KW"/>
</dbReference>
<dbReference type="Pfam" id="PF21212">
    <property type="entry name" value="Dimerisation2-like_dom"/>
    <property type="match status" value="1"/>
</dbReference>
<feature type="domain" description="BVU-1015-like N-terminal dimerisation-like" evidence="5">
    <location>
        <begin position="9"/>
        <end position="72"/>
    </location>
</feature>
<evidence type="ECO:0000256" key="2">
    <source>
        <dbReference type="ARBA" id="ARBA00022679"/>
    </source>
</evidence>
<gene>
    <name evidence="6" type="ORF">RBH19_08990</name>
</gene>
<dbReference type="Gene3D" id="3.40.50.150">
    <property type="entry name" value="Vaccinia Virus protein VP39"/>
    <property type="match status" value="1"/>
</dbReference>
<evidence type="ECO:0000259" key="5">
    <source>
        <dbReference type="Pfam" id="PF21212"/>
    </source>
</evidence>
<keyword evidence="3" id="KW-0949">S-adenosyl-L-methionine</keyword>
<accession>A0ABU0W7M1</accession>
<dbReference type="PANTHER" id="PTHR43712:SF2">
    <property type="entry name" value="O-METHYLTRANSFERASE CICE"/>
    <property type="match status" value="1"/>
</dbReference>
<dbReference type="RefSeq" id="WP_306728508.1">
    <property type="nucleotide sequence ID" value="NZ_JAVDDT010000005.1"/>
</dbReference>
<dbReference type="EC" id="2.1.-.-" evidence="6"/>
<dbReference type="GO" id="GO:0008168">
    <property type="term" value="F:methyltransferase activity"/>
    <property type="evidence" value="ECO:0007669"/>
    <property type="project" value="UniProtKB-KW"/>
</dbReference>
<sequence>MRAVEAKSRAQFLAFGPFAFQAAATMLETGLLKALDDAGENGLDEETLSERSGVSSYGVSVLFDLAANLDIVEKREGVWHVGPVGHFLLHDEMTRVNMNFTRDVCYDALAHLPEAIREQKPAGLKALGDWDTVYEGLTRLPEPARRSWFEFDHFYSDRVFDQLLKIVFDQPVRHLLDVGGNTGKWALKCLNHCPDVKLTLMDLPPQLEKARENINAAGFNGRASYHAANLLDESTRFPEGPDTLWMSQFLDCFSEDEIVSILRRAGEIMNEDSRLFIVELFPDRQPFDAARFSLDATSLYFTCIANGNSRMYHYDRFMALVDKAGLRVEQEQDLPAGGHTVLTCRRV</sequence>
<evidence type="ECO:0000256" key="3">
    <source>
        <dbReference type="ARBA" id="ARBA00022691"/>
    </source>
</evidence>
<reference evidence="6 7" key="1">
    <citation type="submission" date="2023-08" db="EMBL/GenBank/DDBJ databases">
        <title>Whole-genome sequencing of halo(alkali)philic microorganisms from hypersaline lakes.</title>
        <authorList>
            <person name="Sorokin D.Y."/>
            <person name="Abbas B."/>
            <person name="Merkel A.Y."/>
        </authorList>
    </citation>
    <scope>NUCLEOTIDE SEQUENCE [LARGE SCALE GENOMIC DNA]</scope>
    <source>
        <strain evidence="6 7">AB-CW4</strain>
    </source>
</reference>
<dbReference type="EMBL" id="JAVDDT010000005">
    <property type="protein sequence ID" value="MDQ2070009.1"/>
    <property type="molecule type" value="Genomic_DNA"/>
</dbReference>
<dbReference type="Gene3D" id="1.20.58.1390">
    <property type="match status" value="1"/>
</dbReference>
<dbReference type="Pfam" id="PF00891">
    <property type="entry name" value="Methyltransf_2"/>
    <property type="match status" value="1"/>
</dbReference>
<dbReference type="InterPro" id="IPR036390">
    <property type="entry name" value="WH_DNA-bd_sf"/>
</dbReference>
<dbReference type="InterPro" id="IPR036388">
    <property type="entry name" value="WH-like_DNA-bd_sf"/>
</dbReference>
<comment type="caution">
    <text evidence="6">The sequence shown here is derived from an EMBL/GenBank/DDBJ whole genome shotgun (WGS) entry which is preliminary data.</text>
</comment>
<dbReference type="InterPro" id="IPR016461">
    <property type="entry name" value="COMT-like"/>
</dbReference>
<dbReference type="InterPro" id="IPR049480">
    <property type="entry name" value="BVU_1015-like_N"/>
</dbReference>
<dbReference type="PANTHER" id="PTHR43712">
    <property type="entry name" value="PUTATIVE (AFU_ORTHOLOGUE AFUA_4G14580)-RELATED"/>
    <property type="match status" value="1"/>
</dbReference>
<keyword evidence="7" id="KW-1185">Reference proteome</keyword>
<feature type="domain" description="O-methyltransferase C-terminal" evidence="4">
    <location>
        <begin position="161"/>
        <end position="326"/>
    </location>
</feature>
<name>A0ABU0W7M1_9GAMM</name>
<dbReference type="InterPro" id="IPR029063">
    <property type="entry name" value="SAM-dependent_MTases_sf"/>
</dbReference>
<dbReference type="SUPFAM" id="SSF53335">
    <property type="entry name" value="S-adenosyl-L-methionine-dependent methyltransferases"/>
    <property type="match status" value="1"/>
</dbReference>
<dbReference type="Proteomes" id="UP001239019">
    <property type="component" value="Unassembled WGS sequence"/>
</dbReference>
<evidence type="ECO:0000256" key="1">
    <source>
        <dbReference type="ARBA" id="ARBA00022603"/>
    </source>
</evidence>
<protein>
    <submittedName>
        <fullName evidence="6">Class I SAM-dependent methyltransferase</fullName>
        <ecNumber evidence="6">2.1.-.-</ecNumber>
    </submittedName>
</protein>
<keyword evidence="2 6" id="KW-0808">Transferase</keyword>
<evidence type="ECO:0000259" key="4">
    <source>
        <dbReference type="Pfam" id="PF00891"/>
    </source>
</evidence>